<name>A0A3P3XKT1_9SPIR</name>
<dbReference type="PANTHER" id="PTHR33171">
    <property type="entry name" value="LAR_N DOMAIN-CONTAINING PROTEIN"/>
    <property type="match status" value="1"/>
</dbReference>
<proteinExistence type="predicted"/>
<dbReference type="InterPro" id="IPR018657">
    <property type="entry name" value="LarA-like_N"/>
</dbReference>
<accession>A0A3P3XKT1</accession>
<evidence type="ECO:0000259" key="1">
    <source>
        <dbReference type="Pfam" id="PF09861"/>
    </source>
</evidence>
<dbReference type="InterPro" id="IPR043166">
    <property type="entry name" value="LarA-like_C"/>
</dbReference>
<dbReference type="GO" id="GO:0050043">
    <property type="term" value="F:lactate racemase activity"/>
    <property type="evidence" value="ECO:0007669"/>
    <property type="project" value="InterPro"/>
</dbReference>
<dbReference type="Pfam" id="PF09861">
    <property type="entry name" value="Lar_N"/>
    <property type="match status" value="1"/>
</dbReference>
<dbReference type="Gene3D" id="3.90.226.30">
    <property type="match status" value="1"/>
</dbReference>
<gene>
    <name evidence="2" type="ORF">SPIROBIBN47_380018</name>
</gene>
<sequence>MHISEIQLHRSISDSELEALVDKTIEASGALLAKCILIIPPDITRFHSRAGQITDALVAKLGPRVAAILPALGTHSAMTEEERAHMYPGSPSQLFKVHDWRHDVVELGRLPEERVSEISNGKVRYSYPVQANRLLTSGDIDFIFSVGQVVPHEVAGMANHAKNIFVGTGGKEAIDRSHYLGAVCGMEGIMGRADTPVRALFDEGLSLAAGKLPPITWILTVIGSAEDSSLALRGYFSSQDRRCFEEAAALSARVNIQLLEKPIQKAVVWLDPEEYRSTWLGNKSIYRLRMAMADGGELLILAPGLRSFGEDPNIDTVIRRYGYRPSTEIQTLVAREPALADNLSAAAHLIHGSSEGRFRITYAPGPLVSKEEIESVGYQWADLGQALQRYTPQGRLTGSHSTRDGEPFFFVQNPALGLWSTAARMQNTRSLRPSMRLG</sequence>
<dbReference type="EMBL" id="FWDM01000032">
    <property type="protein sequence ID" value="SLM14983.1"/>
    <property type="molecule type" value="Genomic_DNA"/>
</dbReference>
<feature type="domain" description="LarA-like N-terminal" evidence="1">
    <location>
        <begin position="34"/>
        <end position="180"/>
    </location>
</feature>
<evidence type="ECO:0000313" key="2">
    <source>
        <dbReference type="EMBL" id="SLM14983.1"/>
    </source>
</evidence>
<reference evidence="2" key="1">
    <citation type="submission" date="2017-02" db="EMBL/GenBank/DDBJ databases">
        <authorList>
            <person name="Regsiter A."/>
            <person name="William W."/>
        </authorList>
    </citation>
    <scope>NUCLEOTIDE SEQUENCE</scope>
    <source>
        <strain evidence="2">Bib</strain>
    </source>
</reference>
<protein>
    <recommendedName>
        <fullName evidence="1">LarA-like N-terminal domain-containing protein</fullName>
    </recommendedName>
</protein>
<organism evidence="2">
    <name type="scientific">uncultured spirochete</name>
    <dbReference type="NCBI Taxonomy" id="156406"/>
    <lineage>
        <taxon>Bacteria</taxon>
        <taxon>Pseudomonadati</taxon>
        <taxon>Spirochaetota</taxon>
        <taxon>Spirochaetia</taxon>
        <taxon>Spirochaetales</taxon>
        <taxon>environmental samples</taxon>
    </lineage>
</organism>
<dbReference type="Gene3D" id="3.40.50.11440">
    <property type="match status" value="1"/>
</dbReference>
<dbReference type="PANTHER" id="PTHR33171:SF17">
    <property type="entry name" value="LARA-LIKE N-TERMINAL DOMAIN-CONTAINING PROTEIN"/>
    <property type="match status" value="1"/>
</dbReference>
<dbReference type="AlphaFoldDB" id="A0A3P3XKT1"/>
<dbReference type="InterPro" id="IPR048068">
    <property type="entry name" value="LarA-like"/>
</dbReference>